<evidence type="ECO:0000313" key="3">
    <source>
        <dbReference type="Proteomes" id="UP001055429"/>
    </source>
</evidence>
<evidence type="ECO:0000313" key="2">
    <source>
        <dbReference type="EMBL" id="URI14139.1"/>
    </source>
</evidence>
<dbReference type="GO" id="GO:0016746">
    <property type="term" value="F:acyltransferase activity"/>
    <property type="evidence" value="ECO:0007669"/>
    <property type="project" value="UniProtKB-KW"/>
</dbReference>
<dbReference type="InterPro" id="IPR007172">
    <property type="entry name" value="DUF374"/>
</dbReference>
<gene>
    <name evidence="2" type="ORF">M8231_09900</name>
</gene>
<keyword evidence="2" id="KW-0808">Transferase</keyword>
<accession>A0ABY4SM52</accession>
<organism evidence="2 3">
    <name type="scientific">Brevundimonas albigilva</name>
    <dbReference type="NCBI Taxonomy" id="1312364"/>
    <lineage>
        <taxon>Bacteria</taxon>
        <taxon>Pseudomonadati</taxon>
        <taxon>Pseudomonadota</taxon>
        <taxon>Alphaproteobacteria</taxon>
        <taxon>Caulobacterales</taxon>
        <taxon>Caulobacteraceae</taxon>
        <taxon>Brevundimonas</taxon>
    </lineage>
</organism>
<reference evidence="2" key="1">
    <citation type="submission" date="2022-05" db="EMBL/GenBank/DDBJ databases">
        <title>Brevundimonas albigilva TT17 genome sequence.</title>
        <authorList>
            <person name="Lee K."/>
            <person name="Son H."/>
        </authorList>
    </citation>
    <scope>NUCLEOTIDE SEQUENCE</scope>
    <source>
        <strain evidence="2">TT17</strain>
    </source>
</reference>
<keyword evidence="3" id="KW-1185">Reference proteome</keyword>
<evidence type="ECO:0000259" key="1">
    <source>
        <dbReference type="Pfam" id="PF04028"/>
    </source>
</evidence>
<dbReference type="RefSeq" id="WP_249750111.1">
    <property type="nucleotide sequence ID" value="NZ_CP097298.1"/>
</dbReference>
<dbReference type="EMBL" id="CP097649">
    <property type="protein sequence ID" value="URI14139.1"/>
    <property type="molecule type" value="Genomic_DNA"/>
</dbReference>
<dbReference type="Proteomes" id="UP001055429">
    <property type="component" value="Chromosome"/>
</dbReference>
<keyword evidence="2" id="KW-0012">Acyltransferase</keyword>
<dbReference type="CDD" id="cd07983">
    <property type="entry name" value="LPLAT_DUF374-like"/>
    <property type="match status" value="1"/>
</dbReference>
<protein>
    <submittedName>
        <fullName evidence="2">Lysophospholipid acyltransferase family protein</fullName>
    </submittedName>
</protein>
<dbReference type="Pfam" id="PF04028">
    <property type="entry name" value="DUF374"/>
    <property type="match status" value="1"/>
</dbReference>
<proteinExistence type="predicted"/>
<sequence>MRPLRNPAVQSALAWILAQWMRFCFATIRWTHENQAAAEQVWAQGGGVLCVFWHSRIGLSPSCWPLHRAQPAKALISLSADGEFIAKAVARQGFPAVRGSSANKDKADRAKGGSQALRDGLKQLKVGALAITPDGPRGPANVMAEGTTLLAKLSGAPVLLIGMSCHPAIRLDSWDRAVLPLPFGKGAIVWDRVDYPAGAEPAAVVADWTARLNAVEARADALTGLGV</sequence>
<feature type="domain" description="DUF374" evidence="1">
    <location>
        <begin position="67"/>
        <end position="140"/>
    </location>
</feature>
<name>A0ABY4SM52_9CAUL</name>